<dbReference type="EMBL" id="PNYB01000011">
    <property type="protein sequence ID" value="PMS24046.1"/>
    <property type="molecule type" value="Genomic_DNA"/>
</dbReference>
<keyword evidence="2" id="KW-1185">Reference proteome</keyword>
<organism evidence="1 2">
    <name type="scientific">Trinickia soli</name>
    <dbReference type="NCBI Taxonomy" id="380675"/>
    <lineage>
        <taxon>Bacteria</taxon>
        <taxon>Pseudomonadati</taxon>
        <taxon>Pseudomonadota</taxon>
        <taxon>Betaproteobacteria</taxon>
        <taxon>Burkholderiales</taxon>
        <taxon>Burkholderiaceae</taxon>
        <taxon>Trinickia</taxon>
    </lineage>
</organism>
<evidence type="ECO:0000313" key="2">
    <source>
        <dbReference type="Proteomes" id="UP000235347"/>
    </source>
</evidence>
<proteinExistence type="predicted"/>
<accession>A0A2N7W3R1</accession>
<dbReference type="AlphaFoldDB" id="A0A2N7W3R1"/>
<reference evidence="1 2" key="1">
    <citation type="submission" date="2018-01" db="EMBL/GenBank/DDBJ databases">
        <title>Whole genome analyses suggest that Burkholderia sensu lato contains two further novel genera in the rhizoxinica-symbiotica group Mycetohabitans gen. nov., and Trinickia gen. nov.: implications for the evolution of diazotrophy and nodulation in the Burkholderiaceae.</title>
        <authorList>
            <person name="Estrada-de los Santos P."/>
            <person name="Palmer M."/>
            <person name="Chavez-Ramirez B."/>
            <person name="Beukes C."/>
            <person name="Steenkamp E.T."/>
            <person name="Hirsch A.M."/>
            <person name="Manyaka P."/>
            <person name="Maluk M."/>
            <person name="Lafos M."/>
            <person name="Crook M."/>
            <person name="Gross E."/>
            <person name="Simon M.F."/>
            <person name="Bueno dos Reis Junior F."/>
            <person name="Poole P.S."/>
            <person name="Venter S.N."/>
            <person name="James E.K."/>
        </authorList>
    </citation>
    <scope>NUCLEOTIDE SEQUENCE [LARGE SCALE GENOMIC DNA]</scope>
    <source>
        <strain evidence="1 2">GP25-8</strain>
    </source>
</reference>
<name>A0A2N7W3R1_9BURK</name>
<comment type="caution">
    <text evidence="1">The sequence shown here is derived from an EMBL/GenBank/DDBJ whole genome shotgun (WGS) entry which is preliminary data.</text>
</comment>
<protein>
    <submittedName>
        <fullName evidence="1">Uncharacterized protein</fullName>
    </submittedName>
</protein>
<evidence type="ECO:0000313" key="1">
    <source>
        <dbReference type="EMBL" id="PMS24046.1"/>
    </source>
</evidence>
<dbReference type="Proteomes" id="UP000235347">
    <property type="component" value="Unassembled WGS sequence"/>
</dbReference>
<sequence>MEVNPRNVQITLASNFPASGSATYYFAFYVWYKDKVTDLTMQRDGGKTNSNIQACWVTKTQGDYNKTMTDFDNGAGTVEFPVSANL</sequence>
<gene>
    <name evidence="1" type="ORF">C0Z19_14520</name>
</gene>